<dbReference type="Pfam" id="PF00400">
    <property type="entry name" value="WD40"/>
    <property type="match status" value="1"/>
</dbReference>
<dbReference type="GO" id="GO:0005874">
    <property type="term" value="C:microtubule"/>
    <property type="evidence" value="ECO:0007669"/>
    <property type="project" value="UniProtKB-KW"/>
</dbReference>
<dbReference type="Proteomes" id="UP000005207">
    <property type="component" value="Linkage group LG19"/>
</dbReference>
<sequence>MEVTDRIASLEQRVQMQEDEIQLLKSALADVVRRLNVSEEQQAMGARRGPTKARPMIATLPLRPTVNNGTVLPKKGSGTLPSPSGSGSRKDTSAPANKTRANSNEQMGTLNRKDSGDSKGNRTRAGSTGSNSSGKRKEGYVKMYLKGRPVTMYMPKDQVDSYCLEARAELPSNKLKLDWVYGYRGRDCRSNLYLLPTGETVYFIASVVVLFNVDERLQRHYTGHTDDIKCLAVHPDKITIATGQVAGTSSDGKQLAPHVRVWDSVSLNTLHVLGTGFFDRAVIASVCSVFNVSPDLHSFCSFFLPRVSAQCSNESVFAADFHPTDSNIVVTCGKSHLYFWNLEKGMLVKKQGLFEPKFVLCVTFAENGDAITGDSSGNILVWGKGTNRISHVIQGAHEGSIFALCMLRNGTLVSGGKDRRLISWDSSYQQTQTVEVPELFGPIRTIAEGRGETVLIGTTKNFVLQGSLDGEFIPITQGHTDELWGLAIHPWKPQFLTCGYDRQVCLWDSSSHQLIWSKNLEDAAQSAGFHPSGAVVAVGTQTGRWLVLDTDSKDLVTVHTDGNEQLSVMRYGPDGNFLAIGSHDNYIYIYAVAENGRKYSRVGKCSGHSSFITHLDWSVDSQYLVSNSGDYEILYWIPSVCKQVVSVETTRDIEWATHTCTLGFQVFGNRIFGSVSKNCVVFVSFQAPSHVYGGHSSHVTNVTFLYEDSYLVSTGGKDMSVMQWRIV</sequence>
<dbReference type="GeneTree" id="ENSGT00940000153887"/>
<dbReference type="SUPFAM" id="SSF50978">
    <property type="entry name" value="WD40 repeat-like"/>
    <property type="match status" value="1"/>
</dbReference>
<feature type="compositionally biased region" description="Polar residues" evidence="6">
    <location>
        <begin position="124"/>
        <end position="133"/>
    </location>
</feature>
<dbReference type="FunFam" id="2.130.10.10:FF:002220">
    <property type="entry name" value="EMAP-like 3"/>
    <property type="match status" value="1"/>
</dbReference>
<dbReference type="Gene3D" id="2.130.10.10">
    <property type="entry name" value="YVTN repeat-like/Quinoprotein amine dehydrogenase"/>
    <property type="match status" value="3"/>
</dbReference>
<dbReference type="SMART" id="SM00320">
    <property type="entry name" value="WD40"/>
    <property type="match status" value="9"/>
</dbReference>
<gene>
    <name evidence="9" type="primary">EML1</name>
    <name evidence="9" type="synonym">eml1</name>
</gene>
<keyword evidence="4" id="KW-0677">Repeat</keyword>
<keyword evidence="2 5" id="KW-0853">WD repeat</keyword>
<dbReference type="AlphaFoldDB" id="A0A669E1V6"/>
<proteinExistence type="inferred from homology"/>
<dbReference type="Ensembl" id="ENSONIT00000064203.1">
    <property type="protein sequence ID" value="ENSONIP00000064892.1"/>
    <property type="gene ID" value="ENSONIG00000020105.2"/>
</dbReference>
<feature type="domain" description="EML-like first beta-propeller" evidence="7">
    <location>
        <begin position="308"/>
        <end position="466"/>
    </location>
</feature>
<feature type="repeat" description="WD" evidence="5">
    <location>
        <begin position="692"/>
        <end position="727"/>
    </location>
</feature>
<feature type="region of interest" description="Disordered" evidence="6">
    <location>
        <begin position="40"/>
        <end position="139"/>
    </location>
</feature>
<comment type="similarity">
    <text evidence="1">Belongs to the WD repeat EMAP family.</text>
</comment>
<keyword evidence="3" id="KW-0493">Microtubule</keyword>
<evidence type="ECO:0000259" key="8">
    <source>
        <dbReference type="Pfam" id="PF23414"/>
    </source>
</evidence>
<feature type="repeat" description="WD" evidence="5">
    <location>
        <begin position="605"/>
        <end position="636"/>
    </location>
</feature>
<evidence type="ECO:0000313" key="10">
    <source>
        <dbReference type="Proteomes" id="UP000005207"/>
    </source>
</evidence>
<dbReference type="InterPro" id="IPR011047">
    <property type="entry name" value="Quinoprotein_ADH-like_sf"/>
</dbReference>
<dbReference type="InterPro" id="IPR055442">
    <property type="entry name" value="Beta-prop_EML-like_2nd"/>
</dbReference>
<evidence type="ECO:0000256" key="5">
    <source>
        <dbReference type="PROSITE-ProRule" id="PRU00221"/>
    </source>
</evidence>
<evidence type="ECO:0000256" key="6">
    <source>
        <dbReference type="SAM" id="MobiDB-lite"/>
    </source>
</evidence>
<feature type="compositionally biased region" description="Polar residues" evidence="6">
    <location>
        <begin position="94"/>
        <end position="109"/>
    </location>
</feature>
<name>A0A669E1V6_ORENI</name>
<dbReference type="InterPro" id="IPR015943">
    <property type="entry name" value="WD40/YVTN_repeat-like_dom_sf"/>
</dbReference>
<evidence type="ECO:0000256" key="4">
    <source>
        <dbReference type="ARBA" id="ARBA00022737"/>
    </source>
</evidence>
<organism evidence="9 10">
    <name type="scientific">Oreochromis niloticus</name>
    <name type="common">Nile tilapia</name>
    <name type="synonym">Tilapia nilotica</name>
    <dbReference type="NCBI Taxonomy" id="8128"/>
    <lineage>
        <taxon>Eukaryota</taxon>
        <taxon>Metazoa</taxon>
        <taxon>Chordata</taxon>
        <taxon>Craniata</taxon>
        <taxon>Vertebrata</taxon>
        <taxon>Euteleostomi</taxon>
        <taxon>Actinopterygii</taxon>
        <taxon>Neopterygii</taxon>
        <taxon>Teleostei</taxon>
        <taxon>Neoteleostei</taxon>
        <taxon>Acanthomorphata</taxon>
        <taxon>Ovalentaria</taxon>
        <taxon>Cichlomorphae</taxon>
        <taxon>Cichliformes</taxon>
        <taxon>Cichlidae</taxon>
        <taxon>African cichlids</taxon>
        <taxon>Pseudocrenilabrinae</taxon>
        <taxon>Oreochromini</taxon>
        <taxon>Oreochromis</taxon>
    </lineage>
</organism>
<evidence type="ECO:0000256" key="3">
    <source>
        <dbReference type="ARBA" id="ARBA00022701"/>
    </source>
</evidence>
<dbReference type="PROSITE" id="PS50294">
    <property type="entry name" value="WD_REPEATS_REGION"/>
    <property type="match status" value="2"/>
</dbReference>
<dbReference type="GO" id="GO:0072686">
    <property type="term" value="C:mitotic spindle"/>
    <property type="evidence" value="ECO:0007669"/>
    <property type="project" value="TreeGrafter"/>
</dbReference>
<dbReference type="Pfam" id="PF03451">
    <property type="entry name" value="HELP"/>
    <property type="match status" value="1"/>
</dbReference>
<dbReference type="Pfam" id="PF23409">
    <property type="entry name" value="Beta-prop_EML"/>
    <property type="match status" value="2"/>
</dbReference>
<reference evidence="9" key="2">
    <citation type="submission" date="2025-08" db="UniProtKB">
        <authorList>
            <consortium name="Ensembl"/>
        </authorList>
    </citation>
    <scope>IDENTIFICATION</scope>
</reference>
<evidence type="ECO:0000313" key="9">
    <source>
        <dbReference type="Ensembl" id="ENSONIP00000064892.1"/>
    </source>
</evidence>
<dbReference type="Pfam" id="PF23414">
    <property type="entry name" value="Beta-prop_EML_2"/>
    <property type="match status" value="1"/>
</dbReference>
<reference evidence="9" key="3">
    <citation type="submission" date="2025-09" db="UniProtKB">
        <authorList>
            <consortium name="Ensembl"/>
        </authorList>
    </citation>
    <scope>IDENTIFICATION</scope>
</reference>
<dbReference type="InterPro" id="IPR005108">
    <property type="entry name" value="HELP"/>
</dbReference>
<dbReference type="SUPFAM" id="SSF50998">
    <property type="entry name" value="Quinoprotein alcohol dehydrogenase-like"/>
    <property type="match status" value="1"/>
</dbReference>
<dbReference type="InterPro" id="IPR055439">
    <property type="entry name" value="Beta-prop_EML_1st"/>
</dbReference>
<protein>
    <submittedName>
        <fullName evidence="9">EMAP like 1</fullName>
    </submittedName>
</protein>
<feature type="domain" description="EML-like second beta-propeller" evidence="8">
    <location>
        <begin position="483"/>
        <end position="668"/>
    </location>
</feature>
<feature type="compositionally biased region" description="Low complexity" evidence="6">
    <location>
        <begin position="76"/>
        <end position="87"/>
    </location>
</feature>
<dbReference type="PANTHER" id="PTHR13720">
    <property type="entry name" value="WD-40 REPEAT PROTEIN"/>
    <property type="match status" value="1"/>
</dbReference>
<dbReference type="InterPro" id="IPR050630">
    <property type="entry name" value="WD_repeat_EMAP"/>
</dbReference>
<evidence type="ECO:0000259" key="7">
    <source>
        <dbReference type="Pfam" id="PF23409"/>
    </source>
</evidence>
<reference evidence="10" key="1">
    <citation type="submission" date="2012-01" db="EMBL/GenBank/DDBJ databases">
        <title>The Genome Sequence of Oreochromis niloticus (Nile Tilapia).</title>
        <authorList>
            <consortium name="Broad Institute Genome Assembly Team"/>
            <consortium name="Broad Institute Sequencing Platform"/>
            <person name="Di Palma F."/>
            <person name="Johnson J."/>
            <person name="Lander E.S."/>
            <person name="Lindblad-Toh K."/>
        </authorList>
    </citation>
    <scope>NUCLEOTIDE SEQUENCE [LARGE SCALE GENOMIC DNA]</scope>
</reference>
<dbReference type="PANTHER" id="PTHR13720:SF22">
    <property type="entry name" value="ECHINODERM MICROTUBULE-ASSOCIATED PROTEIN-LIKE 1"/>
    <property type="match status" value="1"/>
</dbReference>
<dbReference type="GO" id="GO:0000226">
    <property type="term" value="P:microtubule cytoskeleton organization"/>
    <property type="evidence" value="ECO:0007669"/>
    <property type="project" value="TreeGrafter"/>
</dbReference>
<dbReference type="PROSITE" id="PS50082">
    <property type="entry name" value="WD_REPEATS_2"/>
    <property type="match status" value="3"/>
</dbReference>
<dbReference type="InterPro" id="IPR036322">
    <property type="entry name" value="WD40_repeat_dom_sf"/>
</dbReference>
<keyword evidence="10" id="KW-1185">Reference proteome</keyword>
<feature type="compositionally biased region" description="Basic and acidic residues" evidence="6">
    <location>
        <begin position="111"/>
        <end position="120"/>
    </location>
</feature>
<accession>A0A669E1V6</accession>
<evidence type="ECO:0000256" key="1">
    <source>
        <dbReference type="ARBA" id="ARBA00006489"/>
    </source>
</evidence>
<feature type="repeat" description="WD" evidence="5">
    <location>
        <begin position="476"/>
        <end position="517"/>
    </location>
</feature>
<feature type="domain" description="EML-like first beta-propeller" evidence="7">
    <location>
        <begin position="218"/>
        <end position="284"/>
    </location>
</feature>
<dbReference type="GO" id="GO:0008017">
    <property type="term" value="F:microtubule binding"/>
    <property type="evidence" value="ECO:0007669"/>
    <property type="project" value="TreeGrafter"/>
</dbReference>
<evidence type="ECO:0000256" key="2">
    <source>
        <dbReference type="ARBA" id="ARBA00022574"/>
    </source>
</evidence>
<dbReference type="InterPro" id="IPR001680">
    <property type="entry name" value="WD40_rpt"/>
</dbReference>